<dbReference type="EC" id="2.7.7.65" evidence="1"/>
<dbReference type="EMBL" id="JBHRYH010000017">
    <property type="protein sequence ID" value="MFC3626072.1"/>
    <property type="molecule type" value="Genomic_DNA"/>
</dbReference>
<dbReference type="SUPFAM" id="SSF55073">
    <property type="entry name" value="Nucleotide cyclase"/>
    <property type="match status" value="1"/>
</dbReference>
<evidence type="ECO:0000259" key="4">
    <source>
        <dbReference type="PROSITE" id="PS50887"/>
    </source>
</evidence>
<feature type="domain" description="GGDEF" evidence="4">
    <location>
        <begin position="362"/>
        <end position="495"/>
    </location>
</feature>
<proteinExistence type="predicted"/>
<dbReference type="PROSITE" id="PS50887">
    <property type="entry name" value="GGDEF"/>
    <property type="match status" value="1"/>
</dbReference>
<keyword evidence="3" id="KW-1133">Transmembrane helix</keyword>
<evidence type="ECO:0000313" key="6">
    <source>
        <dbReference type="Proteomes" id="UP001595636"/>
    </source>
</evidence>
<accession>A0ABV7TTJ4</accession>
<feature type="transmembrane region" description="Helical" evidence="3">
    <location>
        <begin position="193"/>
        <end position="214"/>
    </location>
</feature>
<feature type="transmembrane region" description="Helical" evidence="3">
    <location>
        <begin position="116"/>
        <end position="140"/>
    </location>
</feature>
<evidence type="ECO:0000313" key="5">
    <source>
        <dbReference type="EMBL" id="MFC3626072.1"/>
    </source>
</evidence>
<dbReference type="CDD" id="cd01949">
    <property type="entry name" value="GGDEF"/>
    <property type="match status" value="1"/>
</dbReference>
<feature type="transmembrane region" description="Helical" evidence="3">
    <location>
        <begin position="40"/>
        <end position="62"/>
    </location>
</feature>
<dbReference type="InterPro" id="IPR029787">
    <property type="entry name" value="Nucleotide_cyclase"/>
</dbReference>
<gene>
    <name evidence="5" type="ORF">ACFOKJ_07975</name>
</gene>
<feature type="transmembrane region" description="Helical" evidence="3">
    <location>
        <begin position="283"/>
        <end position="304"/>
    </location>
</feature>
<dbReference type="InterPro" id="IPR000160">
    <property type="entry name" value="GGDEF_dom"/>
</dbReference>
<organism evidence="5 6">
    <name type="scientific">Vogesella amnigena</name>
    <dbReference type="NCBI Taxonomy" id="1507449"/>
    <lineage>
        <taxon>Bacteria</taxon>
        <taxon>Pseudomonadati</taxon>
        <taxon>Pseudomonadota</taxon>
        <taxon>Betaproteobacteria</taxon>
        <taxon>Neisseriales</taxon>
        <taxon>Chromobacteriaceae</taxon>
        <taxon>Vogesella</taxon>
    </lineage>
</organism>
<dbReference type="SMART" id="SM00267">
    <property type="entry name" value="GGDEF"/>
    <property type="match status" value="1"/>
</dbReference>
<feature type="transmembrane region" description="Helical" evidence="3">
    <location>
        <begin position="235"/>
        <end position="257"/>
    </location>
</feature>
<reference evidence="6" key="1">
    <citation type="journal article" date="2019" name="Int. J. Syst. Evol. Microbiol.">
        <title>The Global Catalogue of Microorganisms (GCM) 10K type strain sequencing project: providing services to taxonomists for standard genome sequencing and annotation.</title>
        <authorList>
            <consortium name="The Broad Institute Genomics Platform"/>
            <consortium name="The Broad Institute Genome Sequencing Center for Infectious Disease"/>
            <person name="Wu L."/>
            <person name="Ma J."/>
        </authorList>
    </citation>
    <scope>NUCLEOTIDE SEQUENCE [LARGE SCALE GENOMIC DNA]</scope>
    <source>
        <strain evidence="6">KCTC 42195</strain>
    </source>
</reference>
<feature type="transmembrane region" description="Helical" evidence="3">
    <location>
        <begin position="74"/>
        <end position="96"/>
    </location>
</feature>
<dbReference type="PANTHER" id="PTHR45138:SF9">
    <property type="entry name" value="DIGUANYLATE CYCLASE DGCM-RELATED"/>
    <property type="match status" value="1"/>
</dbReference>
<evidence type="ECO:0000256" key="1">
    <source>
        <dbReference type="ARBA" id="ARBA00012528"/>
    </source>
</evidence>
<dbReference type="RefSeq" id="WP_390278294.1">
    <property type="nucleotide sequence ID" value="NZ_JBHRYH010000017.1"/>
</dbReference>
<dbReference type="InterPro" id="IPR043128">
    <property type="entry name" value="Rev_trsase/Diguanyl_cyclase"/>
</dbReference>
<protein>
    <recommendedName>
        <fullName evidence="1">diguanylate cyclase</fullName>
        <ecNumber evidence="1">2.7.7.65</ecNumber>
    </recommendedName>
</protein>
<keyword evidence="6" id="KW-1185">Reference proteome</keyword>
<dbReference type="PANTHER" id="PTHR45138">
    <property type="entry name" value="REGULATORY COMPONENTS OF SENSORY TRANSDUCTION SYSTEM"/>
    <property type="match status" value="1"/>
</dbReference>
<feature type="transmembrane region" description="Helical" evidence="3">
    <location>
        <begin position="152"/>
        <end position="173"/>
    </location>
</feature>
<dbReference type="InterPro" id="IPR050469">
    <property type="entry name" value="Diguanylate_Cyclase"/>
</dbReference>
<dbReference type="Pfam" id="PF00990">
    <property type="entry name" value="GGDEF"/>
    <property type="match status" value="1"/>
</dbReference>
<evidence type="ECO:0000256" key="3">
    <source>
        <dbReference type="SAM" id="Phobius"/>
    </source>
</evidence>
<keyword evidence="3" id="KW-0812">Transmembrane</keyword>
<dbReference type="Proteomes" id="UP001595636">
    <property type="component" value="Unassembled WGS sequence"/>
</dbReference>
<dbReference type="NCBIfam" id="TIGR00254">
    <property type="entry name" value="GGDEF"/>
    <property type="match status" value="1"/>
</dbReference>
<sequence>MTLCADLPVSASTDMADAYYSVSLRRLWRNGSRQQKTGFLLAWLLSTVLSVSLGLAAVINAWSGLPLEFGGVAFYVSIYPPLLICSWWALCFGWGWGALPAYLSTLTLALYAGMPWYWALLFACGNPVGLGVMVLGYRAIAMPCLLTSWRALVFFLQMVFVGCMFSSAAALVWCYTNQVDQVAVFAIWQGWWLGNFLQSVLLLAPLLALTWPQAEAWMLRHQQLLAVQPTESRKLVLRLMGALILSVLIYAFTTIWLGTESVDAQLRSGGLEGLGLAADRLSAMIWAFFWVIAFIALFMGMFGYQMFLHWHRTNTTLLQQLELANAELAQQARSDGLTGLANRQSTNQALADCWHNSRLRGEGAALLMLDIDLFKRINDEHGHVAGDKAIRKVAELLRKEVRSSDLAGRFGGEEFVLLLRRCEQHTALEVAERVRRHVEQALIDGEGDAPLRLTVSIGVAMMAGEDEDAEQWLRRADAALYRAKHLGRNQVVLAA</sequence>
<comment type="catalytic activity">
    <reaction evidence="2">
        <text>2 GTP = 3',3'-c-di-GMP + 2 diphosphate</text>
        <dbReference type="Rhea" id="RHEA:24898"/>
        <dbReference type="ChEBI" id="CHEBI:33019"/>
        <dbReference type="ChEBI" id="CHEBI:37565"/>
        <dbReference type="ChEBI" id="CHEBI:58805"/>
        <dbReference type="EC" id="2.7.7.65"/>
    </reaction>
</comment>
<keyword evidence="3" id="KW-0472">Membrane</keyword>
<comment type="caution">
    <text evidence="5">The sequence shown here is derived from an EMBL/GenBank/DDBJ whole genome shotgun (WGS) entry which is preliminary data.</text>
</comment>
<evidence type="ECO:0000256" key="2">
    <source>
        <dbReference type="ARBA" id="ARBA00034247"/>
    </source>
</evidence>
<name>A0ABV7TTJ4_9NEIS</name>
<dbReference type="Gene3D" id="3.30.70.270">
    <property type="match status" value="1"/>
</dbReference>